<dbReference type="Pfam" id="PF07291">
    <property type="entry name" value="MauE"/>
    <property type="match status" value="1"/>
</dbReference>
<evidence type="ECO:0000256" key="4">
    <source>
        <dbReference type="ARBA" id="ARBA00023136"/>
    </source>
</evidence>
<sequence>MDSATSSVLARADARPALTARLALLLRAGLALAFLAAGALKLWRPEVFAVTIRAFGILPDALVTPVSIALPALEAAGALLLLFDRRWGLELVTGLLLIFVAILVYALRMGLDVDCGCYGPSDPEREAFGSIRDALWRDGAMLAGAAYLFWRRTTTGRTARAATGAGATAREQGDSR</sequence>
<dbReference type="GO" id="GO:0016020">
    <property type="term" value="C:membrane"/>
    <property type="evidence" value="ECO:0007669"/>
    <property type="project" value="UniProtKB-SubCell"/>
</dbReference>
<evidence type="ECO:0000259" key="6">
    <source>
        <dbReference type="Pfam" id="PF07291"/>
    </source>
</evidence>
<comment type="caution">
    <text evidence="7">The sequence shown here is derived from an EMBL/GenBank/DDBJ whole genome shotgun (WGS) entry which is preliminary data.</text>
</comment>
<evidence type="ECO:0000256" key="2">
    <source>
        <dbReference type="ARBA" id="ARBA00022692"/>
    </source>
</evidence>
<name>A0A7C3WJE0_9BACT</name>
<organism evidence="7">
    <name type="scientific">Fundidesulfovibrio putealis</name>
    <dbReference type="NCBI Taxonomy" id="270496"/>
    <lineage>
        <taxon>Bacteria</taxon>
        <taxon>Pseudomonadati</taxon>
        <taxon>Thermodesulfobacteriota</taxon>
        <taxon>Desulfovibrionia</taxon>
        <taxon>Desulfovibrionales</taxon>
        <taxon>Desulfovibrionaceae</taxon>
        <taxon>Fundidesulfovibrio</taxon>
    </lineage>
</organism>
<keyword evidence="4 5" id="KW-0472">Membrane</keyword>
<feature type="domain" description="Methylamine utilisation protein MauE" evidence="6">
    <location>
        <begin position="21"/>
        <end position="150"/>
    </location>
</feature>
<dbReference type="GO" id="GO:0030416">
    <property type="term" value="P:methylamine metabolic process"/>
    <property type="evidence" value="ECO:0007669"/>
    <property type="project" value="InterPro"/>
</dbReference>
<dbReference type="AlphaFoldDB" id="A0A7C3WJE0"/>
<evidence type="ECO:0000256" key="1">
    <source>
        <dbReference type="ARBA" id="ARBA00004141"/>
    </source>
</evidence>
<accession>A0A7C3WJE0</accession>
<feature type="transmembrane region" description="Helical" evidence="5">
    <location>
        <begin position="89"/>
        <end position="107"/>
    </location>
</feature>
<dbReference type="EMBL" id="DSRP01000182">
    <property type="protein sequence ID" value="HGG91822.1"/>
    <property type="molecule type" value="Genomic_DNA"/>
</dbReference>
<feature type="transmembrane region" description="Helical" evidence="5">
    <location>
        <begin position="63"/>
        <end position="82"/>
    </location>
</feature>
<comment type="subcellular location">
    <subcellularLocation>
        <location evidence="1">Membrane</location>
        <topology evidence="1">Multi-pass membrane protein</topology>
    </subcellularLocation>
</comment>
<gene>
    <name evidence="7" type="ORF">ENR59_02575</name>
</gene>
<reference evidence="7" key="1">
    <citation type="journal article" date="2020" name="mSystems">
        <title>Genome- and Community-Level Interaction Insights into Carbon Utilization and Element Cycling Functions of Hydrothermarchaeota in Hydrothermal Sediment.</title>
        <authorList>
            <person name="Zhou Z."/>
            <person name="Liu Y."/>
            <person name="Xu W."/>
            <person name="Pan J."/>
            <person name="Luo Z.H."/>
            <person name="Li M."/>
        </authorList>
    </citation>
    <scope>NUCLEOTIDE SEQUENCE [LARGE SCALE GENOMIC DNA]</scope>
    <source>
        <strain evidence="7">SpSt-413</strain>
    </source>
</reference>
<evidence type="ECO:0000256" key="5">
    <source>
        <dbReference type="SAM" id="Phobius"/>
    </source>
</evidence>
<dbReference type="InterPro" id="IPR009908">
    <property type="entry name" value="Methylamine_util_MauE"/>
</dbReference>
<proteinExistence type="predicted"/>
<feature type="transmembrane region" description="Helical" evidence="5">
    <location>
        <begin position="24"/>
        <end position="43"/>
    </location>
</feature>
<keyword evidence="3 5" id="KW-1133">Transmembrane helix</keyword>
<evidence type="ECO:0000256" key="3">
    <source>
        <dbReference type="ARBA" id="ARBA00022989"/>
    </source>
</evidence>
<dbReference type="UniPathway" id="UPA00895"/>
<keyword evidence="2 5" id="KW-0812">Transmembrane</keyword>
<protein>
    <recommendedName>
        <fullName evidence="6">Methylamine utilisation protein MauE domain-containing protein</fullName>
    </recommendedName>
</protein>
<evidence type="ECO:0000313" key="7">
    <source>
        <dbReference type="EMBL" id="HGG91822.1"/>
    </source>
</evidence>